<name>A0A1F5H6I2_9BACT</name>
<dbReference type="PANTHER" id="PTHR43591:SF24">
    <property type="entry name" value="2-METHOXY-6-POLYPRENYL-1,4-BENZOQUINOL METHYLASE, MITOCHONDRIAL"/>
    <property type="match status" value="1"/>
</dbReference>
<dbReference type="CDD" id="cd02440">
    <property type="entry name" value="AdoMet_MTases"/>
    <property type="match status" value="1"/>
</dbReference>
<feature type="domain" description="Methyltransferase" evidence="1">
    <location>
        <begin position="55"/>
        <end position="152"/>
    </location>
</feature>
<dbReference type="GO" id="GO:0008168">
    <property type="term" value="F:methyltransferase activity"/>
    <property type="evidence" value="ECO:0007669"/>
    <property type="project" value="TreeGrafter"/>
</dbReference>
<sequence length="224" mass="25605">MKVGIIKKYWQNTPERFFEQYNISPFKLFSPVNLFLHSRRGKILTLAGEVTSKKILDVGCGSGVFMAEFIKRGAHVTGVDYSERMLKEAVKQLNQFKISKSKYLLKNADAVKLPFKDKKFDIVLATGLTDYLTNAENRLFIKEAKRVLKPKGIIIVSFPVEGSPFSFLRKGAGLKIRQKLFKLPPIKNSFSIERIRGLLKSVKLKDIERHKIFSTMWLIVAGHN</sequence>
<organism evidence="2 3">
    <name type="scientific">Candidatus Curtissbacteria bacterium RIFCSPLOWO2_01_FULL_42_50</name>
    <dbReference type="NCBI Taxonomy" id="1797730"/>
    <lineage>
        <taxon>Bacteria</taxon>
        <taxon>Candidatus Curtissiibacteriota</taxon>
    </lineage>
</organism>
<reference evidence="2 3" key="1">
    <citation type="journal article" date="2016" name="Nat. Commun.">
        <title>Thousands of microbial genomes shed light on interconnected biogeochemical processes in an aquifer system.</title>
        <authorList>
            <person name="Anantharaman K."/>
            <person name="Brown C.T."/>
            <person name="Hug L.A."/>
            <person name="Sharon I."/>
            <person name="Castelle C.J."/>
            <person name="Probst A.J."/>
            <person name="Thomas B.C."/>
            <person name="Singh A."/>
            <person name="Wilkins M.J."/>
            <person name="Karaoz U."/>
            <person name="Brodie E.L."/>
            <person name="Williams K.H."/>
            <person name="Hubbard S.S."/>
            <person name="Banfield J.F."/>
        </authorList>
    </citation>
    <scope>NUCLEOTIDE SEQUENCE [LARGE SCALE GENOMIC DNA]</scope>
</reference>
<evidence type="ECO:0000259" key="1">
    <source>
        <dbReference type="Pfam" id="PF13649"/>
    </source>
</evidence>
<dbReference type="InterPro" id="IPR029063">
    <property type="entry name" value="SAM-dependent_MTases_sf"/>
</dbReference>
<dbReference type="Gene3D" id="3.40.50.150">
    <property type="entry name" value="Vaccinia Virus protein VP39"/>
    <property type="match status" value="1"/>
</dbReference>
<dbReference type="SUPFAM" id="SSF53335">
    <property type="entry name" value="S-adenosyl-L-methionine-dependent methyltransferases"/>
    <property type="match status" value="1"/>
</dbReference>
<proteinExistence type="predicted"/>
<dbReference type="Pfam" id="PF13649">
    <property type="entry name" value="Methyltransf_25"/>
    <property type="match status" value="1"/>
</dbReference>
<dbReference type="PANTHER" id="PTHR43591">
    <property type="entry name" value="METHYLTRANSFERASE"/>
    <property type="match status" value="1"/>
</dbReference>
<dbReference type="InterPro" id="IPR041698">
    <property type="entry name" value="Methyltransf_25"/>
</dbReference>
<protein>
    <recommendedName>
        <fullName evidence="1">Methyltransferase domain-containing protein</fullName>
    </recommendedName>
</protein>
<gene>
    <name evidence="2" type="ORF">A3B54_03180</name>
</gene>
<dbReference type="AlphaFoldDB" id="A0A1F5H6I2"/>
<accession>A0A1F5H6I2</accession>
<dbReference type="Proteomes" id="UP000177039">
    <property type="component" value="Unassembled WGS sequence"/>
</dbReference>
<evidence type="ECO:0000313" key="2">
    <source>
        <dbReference type="EMBL" id="OGD99665.1"/>
    </source>
</evidence>
<dbReference type="EMBL" id="MFBT01000012">
    <property type="protein sequence ID" value="OGD99665.1"/>
    <property type="molecule type" value="Genomic_DNA"/>
</dbReference>
<evidence type="ECO:0000313" key="3">
    <source>
        <dbReference type="Proteomes" id="UP000177039"/>
    </source>
</evidence>
<comment type="caution">
    <text evidence="2">The sequence shown here is derived from an EMBL/GenBank/DDBJ whole genome shotgun (WGS) entry which is preliminary data.</text>
</comment>